<keyword evidence="1" id="KW-0862">Zinc</keyword>
<dbReference type="GO" id="GO:0008270">
    <property type="term" value="F:zinc ion binding"/>
    <property type="evidence" value="ECO:0007669"/>
    <property type="project" value="UniProtKB-KW"/>
</dbReference>
<dbReference type="PROSITE" id="PS50158">
    <property type="entry name" value="ZF_CCHC"/>
    <property type="match status" value="1"/>
</dbReference>
<name>A0A6L2K4Y4_TANCI</name>
<evidence type="ECO:0000259" key="3">
    <source>
        <dbReference type="PROSITE" id="PS50158"/>
    </source>
</evidence>
<dbReference type="GO" id="GO:0003676">
    <property type="term" value="F:nucleic acid binding"/>
    <property type="evidence" value="ECO:0007669"/>
    <property type="project" value="InterPro"/>
</dbReference>
<keyword evidence="1" id="KW-0479">Metal-binding</keyword>
<keyword evidence="1" id="KW-0863">Zinc-finger</keyword>
<dbReference type="Pfam" id="PF07727">
    <property type="entry name" value="RVT_2"/>
    <property type="match status" value="1"/>
</dbReference>
<evidence type="ECO:0000256" key="1">
    <source>
        <dbReference type="PROSITE-ProRule" id="PRU00047"/>
    </source>
</evidence>
<dbReference type="EMBL" id="BKCJ010001757">
    <property type="protein sequence ID" value="GEU43797.1"/>
    <property type="molecule type" value="Genomic_DNA"/>
</dbReference>
<dbReference type="SUPFAM" id="SSF57756">
    <property type="entry name" value="Retrovirus zinc finger-like domains"/>
    <property type="match status" value="1"/>
</dbReference>
<organism evidence="4">
    <name type="scientific">Tanacetum cinerariifolium</name>
    <name type="common">Dalmatian daisy</name>
    <name type="synonym">Chrysanthemum cinerariifolium</name>
    <dbReference type="NCBI Taxonomy" id="118510"/>
    <lineage>
        <taxon>Eukaryota</taxon>
        <taxon>Viridiplantae</taxon>
        <taxon>Streptophyta</taxon>
        <taxon>Embryophyta</taxon>
        <taxon>Tracheophyta</taxon>
        <taxon>Spermatophyta</taxon>
        <taxon>Magnoliopsida</taxon>
        <taxon>eudicotyledons</taxon>
        <taxon>Gunneridae</taxon>
        <taxon>Pentapetalae</taxon>
        <taxon>asterids</taxon>
        <taxon>campanulids</taxon>
        <taxon>Asterales</taxon>
        <taxon>Asteraceae</taxon>
        <taxon>Asteroideae</taxon>
        <taxon>Anthemideae</taxon>
        <taxon>Anthemidinae</taxon>
        <taxon>Tanacetum</taxon>
    </lineage>
</organism>
<sequence>MIDFSLWEVILNGDYPTPTRVIEGVVQPVAPTTTEQRLARKNELKARGTLLMDLSDKHQLKFNIHKDAKTLMETIEKSAVASAKIPVSALPNMDTLSNDVIYTFFASQSNSPQLDNDDLKQIDVDDLEEMDLKWKMDMLTAVMTGAFRPKKNQLTMPSWHSPLQVLLVLTLRVPRKNNMYSVDLKNIVPKGGLPCLFAKATSDESKLSHRSSTINDAGTNKDNELLFDPNMPTLGDVSTFNFLSDDEYDGTMADMNNLDRTIQFSPVPTTRIHKDHPLDQDPSWIEAMQKELLQFKLQEVWTLVDLPNRKKAIGTKWGLRNKKDERGIMVRHKARLVAQGHTQEEEIDYDEVFTSVVRIKAIRLFLDYASFKDFMVYQMDVKVLFSLRRLKKRFMYVNHQDLKIQTFLIEYTRLKKHYMDYIKLLEPAQSDILLVQVYVDDIIFGSTSKELCNAFERSQECKHTYKTQKPLLNDEDGEEVDVHMYRVIEGVVQPVTLTTEQRLARKNALKARGTLLMDLSDKHQLKFNIHKDAQTLMEAIKKRLQKLISQLEILGESISQEDINLKFLRSLHTEWRTHTLIRRNKTDLEEQSLDDLFNSLKIYGAEVKSFSSARTSTKNIAFVSSQTTDNTNEQVSIVASVSTASAKIHVSALPNVDTFRTGRNLGANGPTFMGFYMSKVECYNCHMKGHFARKCRSPKDLRRSVTTEPQRRNVPVETSVSNALVLQYDGVGSYGWSFQAEKEPTNYALMAFTSSSSSSFDTETFLEIRNMERVMNSTEFLSYQPILNLNNLCCCFSDQFWASELAIPNFTPADWRSTLLPIECLEWCSLDARMIAVIVGEFDQRQSPLDTAEPASQYYSSFSSTRSLQA</sequence>
<protein>
    <recommendedName>
        <fullName evidence="3">CCHC-type domain-containing protein</fullName>
    </recommendedName>
</protein>
<proteinExistence type="predicted"/>
<dbReference type="AlphaFoldDB" id="A0A6L2K4Y4"/>
<dbReference type="InterPro" id="IPR036875">
    <property type="entry name" value="Znf_CCHC_sf"/>
</dbReference>
<keyword evidence="2" id="KW-0175">Coiled coil</keyword>
<feature type="domain" description="CCHC-type" evidence="3">
    <location>
        <begin position="682"/>
        <end position="697"/>
    </location>
</feature>
<evidence type="ECO:0000313" key="4">
    <source>
        <dbReference type="EMBL" id="GEU43797.1"/>
    </source>
</evidence>
<reference evidence="4" key="1">
    <citation type="journal article" date="2019" name="Sci. Rep.">
        <title>Draft genome of Tanacetum cinerariifolium, the natural source of mosquito coil.</title>
        <authorList>
            <person name="Yamashiro T."/>
            <person name="Shiraishi A."/>
            <person name="Satake H."/>
            <person name="Nakayama K."/>
        </authorList>
    </citation>
    <scope>NUCLEOTIDE SEQUENCE</scope>
</reference>
<accession>A0A6L2K4Y4</accession>
<evidence type="ECO:0000256" key="2">
    <source>
        <dbReference type="SAM" id="Coils"/>
    </source>
</evidence>
<dbReference type="Gene3D" id="4.10.60.10">
    <property type="entry name" value="Zinc finger, CCHC-type"/>
    <property type="match status" value="1"/>
</dbReference>
<comment type="caution">
    <text evidence="4">The sequence shown here is derived from an EMBL/GenBank/DDBJ whole genome shotgun (WGS) entry which is preliminary data.</text>
</comment>
<dbReference type="InterPro" id="IPR001878">
    <property type="entry name" value="Znf_CCHC"/>
</dbReference>
<gene>
    <name evidence="4" type="ORF">Tci_015775</name>
</gene>
<dbReference type="InterPro" id="IPR013103">
    <property type="entry name" value="RVT_2"/>
</dbReference>
<feature type="coiled-coil region" evidence="2">
    <location>
        <begin position="530"/>
        <end position="557"/>
    </location>
</feature>